<evidence type="ECO:0000256" key="3">
    <source>
        <dbReference type="ARBA" id="ARBA00023125"/>
    </source>
</evidence>
<comment type="caution">
    <text evidence="4">The sequence shown here is derived from an EMBL/GenBank/DDBJ whole genome shotgun (WGS) entry which is preliminary data.</text>
</comment>
<keyword evidence="5" id="KW-1185">Reference proteome</keyword>
<keyword evidence="3 4" id="KW-0238">DNA-binding</keyword>
<dbReference type="EMBL" id="JAHLQO010000004">
    <property type="protein sequence ID" value="MBU5669621.1"/>
    <property type="molecule type" value="Genomic_DNA"/>
</dbReference>
<sequence>MNKKDLIANVADRMNAPKTTTAQYVDSVFEVIEQTLKAGERVQIVGFGSFEVKDTPERDGVNPRNPQQTIRIPAGKRVKFSAGKGLKDAIKNI</sequence>
<accession>A0ABS6FHH5</accession>
<dbReference type="InterPro" id="IPR000119">
    <property type="entry name" value="Hist_DNA-bd"/>
</dbReference>
<protein>
    <submittedName>
        <fullName evidence="4">HU family DNA-binding protein</fullName>
    </submittedName>
</protein>
<evidence type="ECO:0000256" key="2">
    <source>
        <dbReference type="ARBA" id="ARBA00023067"/>
    </source>
</evidence>
<dbReference type="PANTHER" id="PTHR33175">
    <property type="entry name" value="DNA-BINDING PROTEIN HU"/>
    <property type="match status" value="1"/>
</dbReference>
<evidence type="ECO:0000313" key="4">
    <source>
        <dbReference type="EMBL" id="MBU5669621.1"/>
    </source>
</evidence>
<keyword evidence="2" id="KW-0226">DNA condensation</keyword>
<dbReference type="RefSeq" id="WP_216549455.1">
    <property type="nucleotide sequence ID" value="NZ_JAHLQO010000004.1"/>
</dbReference>
<comment type="similarity">
    <text evidence="1">Belongs to the bacterial histone-like protein family.</text>
</comment>
<gene>
    <name evidence="4" type="ORF">KQI68_07180</name>
</gene>
<name>A0ABS6FHH5_9FIRM</name>
<evidence type="ECO:0000256" key="1">
    <source>
        <dbReference type="ARBA" id="ARBA00010529"/>
    </source>
</evidence>
<dbReference type="GO" id="GO:0003677">
    <property type="term" value="F:DNA binding"/>
    <property type="evidence" value="ECO:0007669"/>
    <property type="project" value="UniProtKB-KW"/>
</dbReference>
<reference evidence="4 5" key="1">
    <citation type="submission" date="2021-06" db="EMBL/GenBank/DDBJ databases">
        <authorList>
            <person name="Sun Q."/>
            <person name="Li D."/>
        </authorList>
    </citation>
    <scope>NUCLEOTIDE SEQUENCE [LARGE SCALE GENOMIC DNA]</scope>
    <source>
        <strain evidence="4 5">MSJ-1</strain>
    </source>
</reference>
<organism evidence="4 5">
    <name type="scientific">Peptoniphilus ovalis</name>
    <dbReference type="NCBI Taxonomy" id="2841503"/>
    <lineage>
        <taxon>Bacteria</taxon>
        <taxon>Bacillati</taxon>
        <taxon>Bacillota</taxon>
        <taxon>Tissierellia</taxon>
        <taxon>Tissierellales</taxon>
        <taxon>Peptoniphilaceae</taxon>
        <taxon>Peptoniphilus</taxon>
    </lineage>
</organism>
<dbReference type="Pfam" id="PF00216">
    <property type="entry name" value="Bac_DNA_binding"/>
    <property type="match status" value="1"/>
</dbReference>
<dbReference type="CDD" id="cd13831">
    <property type="entry name" value="HU"/>
    <property type="match status" value="1"/>
</dbReference>
<evidence type="ECO:0000313" key="5">
    <source>
        <dbReference type="Proteomes" id="UP000783742"/>
    </source>
</evidence>
<dbReference type="PANTHER" id="PTHR33175:SF3">
    <property type="entry name" value="DNA-BINDING PROTEIN HU-BETA"/>
    <property type="match status" value="1"/>
</dbReference>
<dbReference type="SMART" id="SM00411">
    <property type="entry name" value="BHL"/>
    <property type="match status" value="1"/>
</dbReference>
<proteinExistence type="inferred from homology"/>
<dbReference type="Proteomes" id="UP000783742">
    <property type="component" value="Unassembled WGS sequence"/>
</dbReference>